<feature type="region of interest" description="Disordered" evidence="2">
    <location>
        <begin position="1"/>
        <end position="33"/>
    </location>
</feature>
<comment type="similarity">
    <text evidence="1">Belongs to the asp23 family.</text>
</comment>
<evidence type="ECO:0000313" key="4">
    <source>
        <dbReference type="Proteomes" id="UP000265614"/>
    </source>
</evidence>
<gene>
    <name evidence="3" type="ORF">D5H78_13285</name>
</gene>
<dbReference type="Proteomes" id="UP000265614">
    <property type="component" value="Unassembled WGS sequence"/>
</dbReference>
<dbReference type="InterPro" id="IPR005531">
    <property type="entry name" value="Asp23"/>
</dbReference>
<sequence>MTAAAPARATWAGPVPPPPAQPLPTPPAERGRLTVAPRVVERVAAAAAARVPGAGGVRHGVLGALGGLGGDAADPRTADVGARVDGDVAVVSLALSVRWPEDVRRVVAAVREAVRTEVARTCAVRVLRVDVEVLRLDASVPDRPRVR</sequence>
<dbReference type="AlphaFoldDB" id="A0A3A3YU08"/>
<comment type="caution">
    <text evidence="3">The sequence shown here is derived from an EMBL/GenBank/DDBJ whole genome shotgun (WGS) entry which is preliminary data.</text>
</comment>
<feature type="compositionally biased region" description="Pro residues" evidence="2">
    <location>
        <begin position="14"/>
        <end position="27"/>
    </location>
</feature>
<feature type="compositionally biased region" description="Low complexity" evidence="2">
    <location>
        <begin position="1"/>
        <end position="12"/>
    </location>
</feature>
<reference evidence="3 4" key="1">
    <citation type="submission" date="2018-09" db="EMBL/GenBank/DDBJ databases">
        <title>YIM 75000 draft genome.</title>
        <authorList>
            <person name="Tang S."/>
            <person name="Feng Y."/>
        </authorList>
    </citation>
    <scope>NUCLEOTIDE SEQUENCE [LARGE SCALE GENOMIC DNA]</scope>
    <source>
        <strain evidence="3 4">YIM 75000</strain>
    </source>
</reference>
<accession>A0A3A3YU08</accession>
<keyword evidence="4" id="KW-1185">Reference proteome</keyword>
<evidence type="ECO:0000313" key="3">
    <source>
        <dbReference type="EMBL" id="RJK94945.1"/>
    </source>
</evidence>
<name>A0A3A3YU08_9ACTN</name>
<evidence type="ECO:0000256" key="1">
    <source>
        <dbReference type="ARBA" id="ARBA00005721"/>
    </source>
</evidence>
<organism evidence="3 4">
    <name type="scientific">Vallicoccus soli</name>
    <dbReference type="NCBI Taxonomy" id="2339232"/>
    <lineage>
        <taxon>Bacteria</taxon>
        <taxon>Bacillati</taxon>
        <taxon>Actinomycetota</taxon>
        <taxon>Actinomycetes</taxon>
        <taxon>Motilibacterales</taxon>
        <taxon>Vallicoccaceae</taxon>
        <taxon>Vallicoccus</taxon>
    </lineage>
</organism>
<proteinExistence type="inferred from homology"/>
<dbReference type="RefSeq" id="WP_119951128.1">
    <property type="nucleotide sequence ID" value="NZ_QZEZ01000006.1"/>
</dbReference>
<dbReference type="EMBL" id="QZEZ01000006">
    <property type="protein sequence ID" value="RJK94945.1"/>
    <property type="molecule type" value="Genomic_DNA"/>
</dbReference>
<protein>
    <submittedName>
        <fullName evidence="3">Asp23/Gls24 family envelope stress response protein</fullName>
    </submittedName>
</protein>
<dbReference type="Pfam" id="PF03780">
    <property type="entry name" value="Asp23"/>
    <property type="match status" value="1"/>
</dbReference>
<evidence type="ECO:0000256" key="2">
    <source>
        <dbReference type="SAM" id="MobiDB-lite"/>
    </source>
</evidence>